<dbReference type="HOGENOM" id="CLU_068449_3_1_1"/>
<reference evidence="5 6" key="1">
    <citation type="journal article" date="2007" name="Science">
        <title>Sea anemone genome reveals ancestral eumetazoan gene repertoire and genomic organization.</title>
        <authorList>
            <person name="Putnam N.H."/>
            <person name="Srivastava M."/>
            <person name="Hellsten U."/>
            <person name="Dirks B."/>
            <person name="Chapman J."/>
            <person name="Salamov A."/>
            <person name="Terry A."/>
            <person name="Shapiro H."/>
            <person name="Lindquist E."/>
            <person name="Kapitonov V.V."/>
            <person name="Jurka J."/>
            <person name="Genikhovich G."/>
            <person name="Grigoriev I.V."/>
            <person name="Lucas S.M."/>
            <person name="Steele R.E."/>
            <person name="Finnerty J.R."/>
            <person name="Technau U."/>
            <person name="Martindale M.Q."/>
            <person name="Rokhsar D.S."/>
        </authorList>
    </citation>
    <scope>NUCLEOTIDE SEQUENCE [LARGE SCALE GENOMIC DNA]</scope>
    <source>
        <strain evidence="6">CH2 X CH6</strain>
    </source>
</reference>
<evidence type="ECO:0000313" key="5">
    <source>
        <dbReference type="EMBL" id="EDO36993.1"/>
    </source>
</evidence>
<dbReference type="Pfam" id="PF08212">
    <property type="entry name" value="Lipocalin_2"/>
    <property type="match status" value="1"/>
</dbReference>
<dbReference type="PANTHER" id="PTHR10612">
    <property type="entry name" value="APOLIPOPROTEIN D"/>
    <property type="match status" value="1"/>
</dbReference>
<keyword evidence="2" id="KW-0732">Signal</keyword>
<dbReference type="FunFam" id="2.40.128.20:FF:000027">
    <property type="entry name" value="Predicted protein"/>
    <property type="match status" value="1"/>
</dbReference>
<feature type="compositionally biased region" description="Polar residues" evidence="3">
    <location>
        <begin position="189"/>
        <end position="199"/>
    </location>
</feature>
<accession>A7SH61</accession>
<protein>
    <recommendedName>
        <fullName evidence="4">Lipocalin/cytosolic fatty-acid binding domain-containing protein</fullName>
    </recommendedName>
</protein>
<comment type="similarity">
    <text evidence="1 2">Belongs to the calycin superfamily. Lipocalin family.</text>
</comment>
<dbReference type="eggNOG" id="KOG4824">
    <property type="taxonomic scope" value="Eukaryota"/>
</dbReference>
<evidence type="ECO:0000313" key="6">
    <source>
        <dbReference type="Proteomes" id="UP000001593"/>
    </source>
</evidence>
<feature type="chain" id="PRO_5013433575" description="Lipocalin/cytosolic fatty-acid binding domain-containing protein" evidence="2">
    <location>
        <begin position="19"/>
        <end position="199"/>
    </location>
</feature>
<evidence type="ECO:0000256" key="2">
    <source>
        <dbReference type="PIRNR" id="PIRNR036893"/>
    </source>
</evidence>
<organism evidence="5 6">
    <name type="scientific">Nematostella vectensis</name>
    <name type="common">Starlet sea anemone</name>
    <dbReference type="NCBI Taxonomy" id="45351"/>
    <lineage>
        <taxon>Eukaryota</taxon>
        <taxon>Metazoa</taxon>
        <taxon>Cnidaria</taxon>
        <taxon>Anthozoa</taxon>
        <taxon>Hexacorallia</taxon>
        <taxon>Actiniaria</taxon>
        <taxon>Edwardsiidae</taxon>
        <taxon>Nematostella</taxon>
    </lineage>
</organism>
<dbReference type="AlphaFoldDB" id="A7SH61"/>
<dbReference type="PIRSF" id="PIRSF036893">
    <property type="entry name" value="Lipocalin_ApoD"/>
    <property type="match status" value="1"/>
</dbReference>
<dbReference type="CDD" id="cd19438">
    <property type="entry name" value="lipocalin_Blc-like"/>
    <property type="match status" value="1"/>
</dbReference>
<dbReference type="InterPro" id="IPR047202">
    <property type="entry name" value="Lipocalin_Blc-like_dom"/>
</dbReference>
<dbReference type="Proteomes" id="UP000001593">
    <property type="component" value="Unassembled WGS sequence"/>
</dbReference>
<proteinExistence type="inferred from homology"/>
<dbReference type="InterPro" id="IPR000566">
    <property type="entry name" value="Lipocln_cytosolic_FA-bd_dom"/>
</dbReference>
<dbReference type="STRING" id="45351.A7SH61"/>
<feature type="signal peptide" evidence="2">
    <location>
        <begin position="1"/>
        <end position="18"/>
    </location>
</feature>
<keyword evidence="6" id="KW-1185">Reference proteome</keyword>
<dbReference type="PhylomeDB" id="A7SH61"/>
<dbReference type="OMA" id="FERNAVC"/>
<sequence>MLLLFASFALLVCGPCQGIDTVPTLNVTSYLGRWYQMYSDFIVEETFERNAVCVTADYTLRKDGKIGVVNSNRDKKPDGELKQITGYAYQPDPEVPGKLKVHFDTVPVEGSYWILKLGPVSGGQYQYSIVTDGLKATLFVLSRDPNNYEKYDKEIQEFLKNNGFTHLWNKPRKTYQSEDCKYAPKPGSPYQTLRSHLDQ</sequence>
<dbReference type="InterPro" id="IPR022271">
    <property type="entry name" value="Lipocalin_ApoD"/>
</dbReference>
<evidence type="ECO:0000259" key="4">
    <source>
        <dbReference type="Pfam" id="PF08212"/>
    </source>
</evidence>
<dbReference type="Gene3D" id="2.40.128.20">
    <property type="match status" value="1"/>
</dbReference>
<evidence type="ECO:0000256" key="3">
    <source>
        <dbReference type="SAM" id="MobiDB-lite"/>
    </source>
</evidence>
<dbReference type="EMBL" id="DS469657">
    <property type="protein sequence ID" value="EDO36993.1"/>
    <property type="molecule type" value="Genomic_DNA"/>
</dbReference>
<dbReference type="InParanoid" id="A7SH61"/>
<feature type="domain" description="Lipocalin/cytosolic fatty-acid binding" evidence="4">
    <location>
        <begin position="26"/>
        <end position="164"/>
    </location>
</feature>
<dbReference type="PANTHER" id="PTHR10612:SF57">
    <property type="entry name" value="LIPOCALIN_CYTOSOLIC FATTY-ACID BINDING DOMAIN-CONTAINING PROTEIN"/>
    <property type="match status" value="1"/>
</dbReference>
<name>A7SH61_NEMVE</name>
<dbReference type="KEGG" id="nve:5508470"/>
<dbReference type="InterPro" id="IPR012674">
    <property type="entry name" value="Calycin"/>
</dbReference>
<evidence type="ECO:0000256" key="1">
    <source>
        <dbReference type="ARBA" id="ARBA00006889"/>
    </source>
</evidence>
<dbReference type="OrthoDB" id="565904at2759"/>
<dbReference type="GO" id="GO:0006950">
    <property type="term" value="P:response to stress"/>
    <property type="evidence" value="ECO:0007669"/>
    <property type="project" value="UniProtKB-ARBA"/>
</dbReference>
<dbReference type="SUPFAM" id="SSF50814">
    <property type="entry name" value="Lipocalins"/>
    <property type="match status" value="1"/>
</dbReference>
<feature type="region of interest" description="Disordered" evidence="3">
    <location>
        <begin position="178"/>
        <end position="199"/>
    </location>
</feature>
<gene>
    <name evidence="5" type="ORF">NEMVEDRAFT_v1g170611</name>
</gene>